<protein>
    <submittedName>
        <fullName evidence="1">Uncharacterized protein</fullName>
    </submittedName>
</protein>
<gene>
    <name evidence="1" type="ORF">GXW79_00305</name>
</gene>
<keyword evidence="2" id="KW-1185">Reference proteome</keyword>
<evidence type="ECO:0000313" key="1">
    <source>
        <dbReference type="EMBL" id="MBR0653510.1"/>
    </source>
</evidence>
<name>A0AAF1JYB6_9PROT</name>
<dbReference type="EMBL" id="JAAEDH010000001">
    <property type="protein sequence ID" value="MBR0653510.1"/>
    <property type="molecule type" value="Genomic_DNA"/>
</dbReference>
<dbReference type="Proteomes" id="UP001196068">
    <property type="component" value="Unassembled WGS sequence"/>
</dbReference>
<dbReference type="RefSeq" id="WP_211872215.1">
    <property type="nucleotide sequence ID" value="NZ_JAAEDH010000001.1"/>
</dbReference>
<reference evidence="1" key="2">
    <citation type="journal article" date="2021" name="Syst. Appl. Microbiol.">
        <title>Roseomonas hellenica sp. nov., isolated from roots of wild-growing Alkanna tinctoria.</title>
        <authorList>
            <person name="Rat A."/>
            <person name="Naranjo H.D."/>
            <person name="Lebbe L."/>
            <person name="Cnockaert M."/>
            <person name="Krigas N."/>
            <person name="Grigoriadou K."/>
            <person name="Maloupa E."/>
            <person name="Willems A."/>
        </authorList>
    </citation>
    <scope>NUCLEOTIDE SEQUENCE</scope>
    <source>
        <strain evidence="1">LMG 28251</strain>
    </source>
</reference>
<comment type="caution">
    <text evidence="1">The sequence shown here is derived from an EMBL/GenBank/DDBJ whole genome shotgun (WGS) entry which is preliminary data.</text>
</comment>
<dbReference type="AlphaFoldDB" id="A0AAF1JYB6"/>
<accession>A0AAF1JYB6</accession>
<evidence type="ECO:0000313" key="2">
    <source>
        <dbReference type="Proteomes" id="UP001196068"/>
    </source>
</evidence>
<proteinExistence type="predicted"/>
<reference evidence="1" key="1">
    <citation type="submission" date="2020-01" db="EMBL/GenBank/DDBJ databases">
        <authorList>
            <person name="Rat A."/>
        </authorList>
    </citation>
    <scope>NUCLEOTIDE SEQUENCE</scope>
    <source>
        <strain evidence="1">LMG 28251</strain>
    </source>
</reference>
<sequence>MAFAEIHEGEAPREIALLYARLRDAMGIPVVNLIWRHAATLPGVLAWMVETAEGVIRSATVRSEREAMLGLGEPGGFADFVVVARRLNGVDQAMLRVMVDTYNRGNLTNLQVLTALRQAIAGEPIGGAPLTLDALPPPMLPALPAQPKLAELPAEIAAEVRALAAFHGGIGDAVPSLYLHLALIPGLLAPLRMALAPMVAAGAVTTLRDTLIARAVVAAPKLRAGMAPPGPFPAAHAAAMLPALDAFAGGLIAEMGGIGAGLARALDQ</sequence>
<organism evidence="1 2">
    <name type="scientific">Plastoroseomonas arctica</name>
    <dbReference type="NCBI Taxonomy" id="1509237"/>
    <lineage>
        <taxon>Bacteria</taxon>
        <taxon>Pseudomonadati</taxon>
        <taxon>Pseudomonadota</taxon>
        <taxon>Alphaproteobacteria</taxon>
        <taxon>Acetobacterales</taxon>
        <taxon>Acetobacteraceae</taxon>
        <taxon>Plastoroseomonas</taxon>
    </lineage>
</organism>